<dbReference type="AlphaFoldDB" id="A0A839E025"/>
<gene>
    <name evidence="2" type="ORF">FHX42_002372</name>
</gene>
<evidence type="ECO:0000256" key="1">
    <source>
        <dbReference type="SAM" id="MobiDB-lite"/>
    </source>
</evidence>
<feature type="compositionally biased region" description="Basic residues" evidence="1">
    <location>
        <begin position="153"/>
        <end position="165"/>
    </location>
</feature>
<evidence type="ECO:0000313" key="3">
    <source>
        <dbReference type="Proteomes" id="UP000569329"/>
    </source>
</evidence>
<proteinExistence type="predicted"/>
<dbReference type="GO" id="GO:0004386">
    <property type="term" value="F:helicase activity"/>
    <property type="evidence" value="ECO:0007669"/>
    <property type="project" value="UniProtKB-KW"/>
</dbReference>
<keyword evidence="2" id="KW-0547">Nucleotide-binding</keyword>
<keyword evidence="2" id="KW-0067">ATP-binding</keyword>
<evidence type="ECO:0000313" key="2">
    <source>
        <dbReference type="EMBL" id="MBA8825025.1"/>
    </source>
</evidence>
<keyword evidence="3" id="KW-1185">Reference proteome</keyword>
<reference evidence="2 3" key="1">
    <citation type="submission" date="2020-07" db="EMBL/GenBank/DDBJ databases">
        <title>Sequencing the genomes of 1000 actinobacteria strains.</title>
        <authorList>
            <person name="Klenk H.-P."/>
        </authorList>
    </citation>
    <scope>NUCLEOTIDE SEQUENCE [LARGE SCALE GENOMIC DNA]</scope>
    <source>
        <strain evidence="2 3">DSM 45975</strain>
    </source>
</reference>
<protein>
    <submittedName>
        <fullName evidence="2">DNA helicase IV</fullName>
    </submittedName>
</protein>
<name>A0A839E025_9PSEU</name>
<keyword evidence="2" id="KW-0378">Hydrolase</keyword>
<sequence length="165" mass="18599">MSNSDFEAELAAEREYVASLYGKLDSERLDAARALDEALRDTTAEPEARWQRQVSVDRSSERLHALRGADNGLCFGRIDDEAGNTAHIGRIGLFDETNGCEPLLVDWRAPMARPFYSATMAHPEGLARRRHLRTHGRAVTTFTTTCSTPTAPRNRRAPMRRCWPR</sequence>
<dbReference type="RefSeq" id="WP_328796050.1">
    <property type="nucleotide sequence ID" value="NZ_JACGWZ010000002.1"/>
</dbReference>
<feature type="region of interest" description="Disordered" evidence="1">
    <location>
        <begin position="146"/>
        <end position="165"/>
    </location>
</feature>
<dbReference type="Proteomes" id="UP000569329">
    <property type="component" value="Unassembled WGS sequence"/>
</dbReference>
<dbReference type="EMBL" id="JACGWZ010000002">
    <property type="protein sequence ID" value="MBA8825025.1"/>
    <property type="molecule type" value="Genomic_DNA"/>
</dbReference>
<accession>A0A839E025</accession>
<keyword evidence="2" id="KW-0347">Helicase</keyword>
<comment type="caution">
    <text evidence="2">The sequence shown here is derived from an EMBL/GenBank/DDBJ whole genome shotgun (WGS) entry which is preliminary data.</text>
</comment>
<organism evidence="2 3">
    <name type="scientific">Halosaccharopolyspora lacisalsi</name>
    <dbReference type="NCBI Taxonomy" id="1000566"/>
    <lineage>
        <taxon>Bacteria</taxon>
        <taxon>Bacillati</taxon>
        <taxon>Actinomycetota</taxon>
        <taxon>Actinomycetes</taxon>
        <taxon>Pseudonocardiales</taxon>
        <taxon>Pseudonocardiaceae</taxon>
        <taxon>Halosaccharopolyspora</taxon>
    </lineage>
</organism>